<dbReference type="EMBL" id="CP000702">
    <property type="protein sequence ID" value="ABQ46510.1"/>
    <property type="molecule type" value="Genomic_DNA"/>
</dbReference>
<evidence type="ECO:0000256" key="1">
    <source>
        <dbReference type="ARBA" id="ARBA00004651"/>
    </source>
</evidence>
<feature type="transmembrane region" description="Helical" evidence="7">
    <location>
        <begin position="154"/>
        <end position="176"/>
    </location>
</feature>
<comment type="similarity">
    <text evidence="7">Belongs to the binding-protein-dependent transport system permease family.</text>
</comment>
<feature type="transmembrane region" description="Helical" evidence="7">
    <location>
        <begin position="300"/>
        <end position="326"/>
    </location>
</feature>
<evidence type="ECO:0000313" key="10">
    <source>
        <dbReference type="Proteomes" id="UP000006558"/>
    </source>
</evidence>
<organism evidence="9 10">
    <name type="scientific">Thermotoga petrophila (strain ATCC BAA-488 / DSM 13995 / JCM 10881 / RKU-1)</name>
    <dbReference type="NCBI Taxonomy" id="390874"/>
    <lineage>
        <taxon>Bacteria</taxon>
        <taxon>Thermotogati</taxon>
        <taxon>Thermotogota</taxon>
        <taxon>Thermotogae</taxon>
        <taxon>Thermotogales</taxon>
        <taxon>Thermotogaceae</taxon>
        <taxon>Thermotoga</taxon>
    </lineage>
</organism>
<protein>
    <submittedName>
        <fullName evidence="9">Binding-protein-dependent transport systems inner membrane component</fullName>
    </submittedName>
</protein>
<dbReference type="Gene3D" id="1.10.3720.10">
    <property type="entry name" value="MetI-like"/>
    <property type="match status" value="1"/>
</dbReference>
<name>A5IJY7_THEP1</name>
<dbReference type="AlphaFoldDB" id="A5IJY7"/>
<keyword evidence="6 7" id="KW-0472">Membrane</keyword>
<sequence length="335" mass="37610">MWKYTIARFIQFLIVVFISVTAIFLIVRLTPSGPVENAIARISSSGAYLEPSLVEKMIDSLKEMYGLKGNLFEQYINTWKRLLTLDFGPSLTYFPTPVKSIIRESVFWTIGLLGTTTVLSWIIGNILGVLAGYYGQNSRLLNLIDTLFMIVRPIPYYILAFVLLIVFAYYIPIFPIGGAYTPGIIPQMNWGFFLDILRHAFLPALSLLLLGIAGWFQSMKIISINIKREDFVVYAKYGGVPDKKIVMKYIFRNALLPQITGLSLSLGQIFGGALITEIVFSYPGLGGVLYSAILQSDYNTILGIVMFSVLAISLGTLILDITYPLFDPRIRYSNR</sequence>
<feature type="transmembrane region" description="Helical" evidence="7">
    <location>
        <begin position="254"/>
        <end position="280"/>
    </location>
</feature>
<feature type="domain" description="ABC transmembrane type-1" evidence="8">
    <location>
        <begin position="106"/>
        <end position="323"/>
    </location>
</feature>
<keyword evidence="4 7" id="KW-0812">Transmembrane</keyword>
<evidence type="ECO:0000259" key="8">
    <source>
        <dbReference type="PROSITE" id="PS50928"/>
    </source>
</evidence>
<gene>
    <name evidence="9" type="ordered locus">Tpet_0486</name>
</gene>
<keyword evidence="3" id="KW-1003">Cell membrane</keyword>
<accession>A5IJY7</accession>
<evidence type="ECO:0000256" key="6">
    <source>
        <dbReference type="ARBA" id="ARBA00023136"/>
    </source>
</evidence>
<dbReference type="STRING" id="390874.Tpet_0486"/>
<feature type="transmembrane region" description="Helical" evidence="7">
    <location>
        <begin position="196"/>
        <end position="216"/>
    </location>
</feature>
<evidence type="ECO:0000256" key="5">
    <source>
        <dbReference type="ARBA" id="ARBA00022989"/>
    </source>
</evidence>
<dbReference type="InterPro" id="IPR035906">
    <property type="entry name" value="MetI-like_sf"/>
</dbReference>
<dbReference type="PROSITE" id="PS50928">
    <property type="entry name" value="ABC_TM1"/>
    <property type="match status" value="1"/>
</dbReference>
<evidence type="ECO:0000256" key="4">
    <source>
        <dbReference type="ARBA" id="ARBA00022692"/>
    </source>
</evidence>
<evidence type="ECO:0000256" key="7">
    <source>
        <dbReference type="RuleBase" id="RU363032"/>
    </source>
</evidence>
<dbReference type="PANTHER" id="PTHR30465">
    <property type="entry name" value="INNER MEMBRANE ABC TRANSPORTER"/>
    <property type="match status" value="1"/>
</dbReference>
<dbReference type="CDD" id="cd06261">
    <property type="entry name" value="TM_PBP2"/>
    <property type="match status" value="1"/>
</dbReference>
<dbReference type="SUPFAM" id="SSF161098">
    <property type="entry name" value="MetI-like"/>
    <property type="match status" value="1"/>
</dbReference>
<dbReference type="eggNOG" id="COG0601">
    <property type="taxonomic scope" value="Bacteria"/>
</dbReference>
<evidence type="ECO:0000256" key="3">
    <source>
        <dbReference type="ARBA" id="ARBA00022475"/>
    </source>
</evidence>
<dbReference type="HOGENOM" id="CLU_036879_1_0_0"/>
<dbReference type="Proteomes" id="UP000006558">
    <property type="component" value="Chromosome"/>
</dbReference>
<dbReference type="PANTHER" id="PTHR30465:SF55">
    <property type="entry name" value="OLIGOPEPTIDE ABC TRANSPORTER, PERMEASE PROTEIN"/>
    <property type="match status" value="1"/>
</dbReference>
<feature type="transmembrane region" description="Helical" evidence="7">
    <location>
        <begin position="9"/>
        <end position="27"/>
    </location>
</feature>
<keyword evidence="5 7" id="KW-1133">Transmembrane helix</keyword>
<dbReference type="InterPro" id="IPR000515">
    <property type="entry name" value="MetI-like"/>
</dbReference>
<dbReference type="GO" id="GO:0005886">
    <property type="term" value="C:plasma membrane"/>
    <property type="evidence" value="ECO:0007669"/>
    <property type="project" value="UniProtKB-SubCell"/>
</dbReference>
<reference evidence="9 10" key="2">
    <citation type="journal article" date="2009" name="Proc. Natl. Acad. Sci. U.S.A.">
        <title>On the chimeric nature, thermophilic origin, and phylogenetic placement of the Thermotogales.</title>
        <authorList>
            <person name="Zhaxybayeva O."/>
            <person name="Swithers K.S."/>
            <person name="Lapierre P."/>
            <person name="Fournier G.P."/>
            <person name="Bickhart D.M."/>
            <person name="DeBoy R.T."/>
            <person name="Nelson K.E."/>
            <person name="Nesbo C.L."/>
            <person name="Doolittle W.F."/>
            <person name="Gogarten J.P."/>
            <person name="Noll K.M."/>
        </authorList>
    </citation>
    <scope>NUCLEOTIDE SEQUENCE [LARGE SCALE GENOMIC DNA]</scope>
    <source>
        <strain evidence="10">ATCC BAA-488 / DSM 13995 / JCM 10881 / RKU-1</strain>
    </source>
</reference>
<dbReference type="RefSeq" id="WP_011943124.1">
    <property type="nucleotide sequence ID" value="NC_009486.1"/>
</dbReference>
<comment type="subcellular location">
    <subcellularLocation>
        <location evidence="1 7">Cell membrane</location>
        <topology evidence="1 7">Multi-pass membrane protein</topology>
    </subcellularLocation>
</comment>
<dbReference type="KEGG" id="tpt:Tpet_0486"/>
<evidence type="ECO:0000256" key="2">
    <source>
        <dbReference type="ARBA" id="ARBA00022448"/>
    </source>
</evidence>
<feature type="transmembrane region" description="Helical" evidence="7">
    <location>
        <begin position="106"/>
        <end position="133"/>
    </location>
</feature>
<dbReference type="Pfam" id="PF00528">
    <property type="entry name" value="BPD_transp_1"/>
    <property type="match status" value="1"/>
</dbReference>
<evidence type="ECO:0000313" key="9">
    <source>
        <dbReference type="EMBL" id="ABQ46510.1"/>
    </source>
</evidence>
<proteinExistence type="inferred from homology"/>
<reference evidence="10" key="1">
    <citation type="submission" date="2007-05" db="EMBL/GenBank/DDBJ databases">
        <title>Complete sequence of Thermotoga petrophila RKU-1.</title>
        <authorList>
            <consortium name="US DOE Joint Genome Institute"/>
            <person name="Copeland A."/>
            <person name="Lucas S."/>
            <person name="Lapidus A."/>
            <person name="Barry K."/>
            <person name="Glavina del Rio T."/>
            <person name="Dalin E."/>
            <person name="Tice H."/>
            <person name="Pitluck S."/>
            <person name="Sims D."/>
            <person name="Brettin T."/>
            <person name="Bruce D."/>
            <person name="Detter J.C."/>
            <person name="Han C."/>
            <person name="Tapia R."/>
            <person name="Schmutz J."/>
            <person name="Larimer F."/>
            <person name="Land M."/>
            <person name="Hauser L."/>
            <person name="Kyrpides N."/>
            <person name="Mikhailova N."/>
            <person name="Nelson K."/>
            <person name="Gogarten J.P."/>
            <person name="Noll K."/>
            <person name="Richardson P."/>
        </authorList>
    </citation>
    <scope>NUCLEOTIDE SEQUENCE [LARGE SCALE GENOMIC DNA]</scope>
    <source>
        <strain evidence="10">ATCC BAA-488 / DSM 13995 / JCM 10881 / RKU-1</strain>
    </source>
</reference>
<dbReference type="GO" id="GO:0055085">
    <property type="term" value="P:transmembrane transport"/>
    <property type="evidence" value="ECO:0007669"/>
    <property type="project" value="InterPro"/>
</dbReference>
<keyword evidence="2 7" id="KW-0813">Transport</keyword>